<keyword evidence="1" id="KW-0433">Leucine-rich repeat</keyword>
<dbReference type="PANTHER" id="PTHR46652">
    <property type="entry name" value="LEUCINE-RICH REPEAT AND IQ DOMAIN-CONTAINING PROTEIN 1-RELATED"/>
    <property type="match status" value="1"/>
</dbReference>
<evidence type="ECO:0000256" key="1">
    <source>
        <dbReference type="ARBA" id="ARBA00022614"/>
    </source>
</evidence>
<dbReference type="EMBL" id="KZ994087">
    <property type="protein sequence ID" value="RKO93872.1"/>
    <property type="molecule type" value="Genomic_DNA"/>
</dbReference>
<evidence type="ECO:0008006" key="6">
    <source>
        <dbReference type="Google" id="ProtNLM"/>
    </source>
</evidence>
<reference evidence="5" key="1">
    <citation type="journal article" date="2018" name="Nat. Microbiol.">
        <title>Leveraging single-cell genomics to expand the fungal tree of life.</title>
        <authorList>
            <person name="Ahrendt S.R."/>
            <person name="Quandt C.A."/>
            <person name="Ciobanu D."/>
            <person name="Clum A."/>
            <person name="Salamov A."/>
            <person name="Andreopoulos B."/>
            <person name="Cheng J.F."/>
            <person name="Woyke T."/>
            <person name="Pelin A."/>
            <person name="Henrissat B."/>
            <person name="Reynolds N.K."/>
            <person name="Benny G.L."/>
            <person name="Smith M.E."/>
            <person name="James T.Y."/>
            <person name="Grigoriev I.V."/>
        </authorList>
    </citation>
    <scope>NUCLEOTIDE SEQUENCE [LARGE SCALE GENOMIC DNA]</scope>
</reference>
<keyword evidence="2" id="KW-0677">Repeat</keyword>
<evidence type="ECO:0000256" key="2">
    <source>
        <dbReference type="ARBA" id="ARBA00022737"/>
    </source>
</evidence>
<accession>A0A4P9WN00</accession>
<dbReference type="InterPro" id="IPR003591">
    <property type="entry name" value="Leu-rich_rpt_typical-subtyp"/>
</dbReference>
<name>A0A4P9WN00_9FUNG</name>
<organism evidence="4 5">
    <name type="scientific">Blyttiomyces helicus</name>
    <dbReference type="NCBI Taxonomy" id="388810"/>
    <lineage>
        <taxon>Eukaryota</taxon>
        <taxon>Fungi</taxon>
        <taxon>Fungi incertae sedis</taxon>
        <taxon>Chytridiomycota</taxon>
        <taxon>Chytridiomycota incertae sedis</taxon>
        <taxon>Chytridiomycetes</taxon>
        <taxon>Chytridiomycetes incertae sedis</taxon>
        <taxon>Blyttiomyces</taxon>
    </lineage>
</organism>
<dbReference type="InterPro" id="IPR032675">
    <property type="entry name" value="LRR_dom_sf"/>
</dbReference>
<dbReference type="OrthoDB" id="266138at2759"/>
<dbReference type="PANTHER" id="PTHR46652:SF3">
    <property type="entry name" value="LEUCINE-RICH REPEAT-CONTAINING PROTEIN 9"/>
    <property type="match status" value="1"/>
</dbReference>
<dbReference type="InterPro" id="IPR050836">
    <property type="entry name" value="SDS22/Internalin_LRR"/>
</dbReference>
<protein>
    <recommendedName>
        <fullName evidence="6">Protein phosphatase 1 regulatory subunit 7</fullName>
    </recommendedName>
</protein>
<dbReference type="Pfam" id="PF13855">
    <property type="entry name" value="LRR_8"/>
    <property type="match status" value="2"/>
</dbReference>
<dbReference type="Pfam" id="PF12799">
    <property type="entry name" value="LRR_4"/>
    <property type="match status" value="1"/>
</dbReference>
<evidence type="ECO:0000256" key="3">
    <source>
        <dbReference type="SAM" id="MobiDB-lite"/>
    </source>
</evidence>
<dbReference type="PROSITE" id="PS51450">
    <property type="entry name" value="LRR"/>
    <property type="match status" value="8"/>
</dbReference>
<dbReference type="Gene3D" id="3.80.10.10">
    <property type="entry name" value="Ribonuclease Inhibitor"/>
    <property type="match status" value="7"/>
</dbReference>
<dbReference type="SMART" id="SM00365">
    <property type="entry name" value="LRR_SD22"/>
    <property type="match status" value="14"/>
</dbReference>
<proteinExistence type="predicted"/>
<dbReference type="SUPFAM" id="SSF52058">
    <property type="entry name" value="L domain-like"/>
    <property type="match status" value="3"/>
</dbReference>
<keyword evidence="5" id="KW-1185">Reference proteome</keyword>
<dbReference type="Pfam" id="PF14580">
    <property type="entry name" value="LRR_9"/>
    <property type="match status" value="2"/>
</dbReference>
<dbReference type="Proteomes" id="UP000269721">
    <property type="component" value="Unassembled WGS sequence"/>
</dbReference>
<sequence length="1367" mass="154232">MISLHHLRQCAQNGITESTFVKKPESITSIELCFHTVTKMYGFYHFQNLRSLCIVAQDVAEIEGLENSPSLEELWICETKVATIKGLDNCVRLKKLFLYSNRISAIGGFDKLVNLESLWLSDNQISVLENLSRLKKLRQLQIGNNRIASVGDALNENVELKELNIAGNKLSSFREVLFLARLPRLTSLCLSDPNFADNPICSLCNYQTHVIYHLPNLLSLDTLEVTDESRRIINATVLKKRMYYNMRIRTIKRNTNFLARLLDTRNADELASLIEDLKGLVYRLKRIQKRQDDIALQARHADKIQVPHMNSELEEGRGILLELIAKKSRTLSSLRTHKMEISAHILQQSDMAVRKLLLELETGGNVRFEDEQREEPWFAACDALVRRFIARGSTCQPQRKVTIHRISRLHNRFLRNKFEAKSSSKSCDPDRGPFDYLCFQGTDAHPEHVFAAAEHGFVTDTDEGFDGSEPTNSQVILANFLDCRDPKSGVEGQTTRKRLRQAIIVKVYASQLEQIRDEDASPSKQSRSRSIQPSERPQSSSVQTDSLGYFTTIDRNRILPEYFIEYSLQSDLDRLTTRAERLMVDIACSNKLGQADMPAVVTEAAGTLGDGAELNAKINNVSMASIESQYPIVNIAAAEYQFPPQDAAILMSKPSPPIEHLNLTHHPFRSLEEFTALTSLRSISVSHCGIDHVPTLRHFPKLERLDISFNRIEVLDKVISAPDLMWLDASGNRIVDLEIFENATSLVGLDLRFNPVCERKGYKKLAIRHIRRLKNLDGLDVDLSEKECDEPTGPELIVSRSSSQPHLFRPLSVRTFSGYGSSAAQNEYWRVSHHPHLKAGMIAESLTTLELDSCSLFDLGVLPAGLINLRWASFRNNNLRDITRLASCPRLEELSLENNEIESIDPLSSLTALSKLDASNNSIASIESTSSFRNLMLLSLENNCIKTLKPLAKLTSLMELYVGNNFVADLLSIFPLKELPRLIILDLTGNSACQLVNYRLFTIFHLARLKAYGANITTKEQTSAKDIYLGKLTIELLGEKIGHFTFKSISELDLRSCKIREIDCFANFDFRNLRKLNFDNNLLVSIDCFVGLTGLRTLSLNNNRIERLLSTDLPAPTTLNPGVGSGIDGGGKGFRPLLPYLEELHLGYNAVTRIADLGLYRMPHLKTLYLQGNKICKIDGLEHMTSLVELVLDKNQIKSAEPSSFVSLINLKELHIKENRLRSLSHFDCLPNLQHLYLSNNRVHETLEIEASSQSNAQMAHFTKMKLPSLLEISLVANAVSRKQMYRFALIMRFPQILGIDRKDVTDEERQRAEMYFMEQCMVREEPVGKMSAAPSPALLNAGLNLAKLPIKITSVVLDGKMKVDFS</sequence>
<gene>
    <name evidence="4" type="ORF">BDK51DRAFT_18137</name>
</gene>
<dbReference type="InterPro" id="IPR025875">
    <property type="entry name" value="Leu-rich_rpt_4"/>
</dbReference>
<evidence type="ECO:0000313" key="4">
    <source>
        <dbReference type="EMBL" id="RKO93872.1"/>
    </source>
</evidence>
<dbReference type="SUPFAM" id="SSF52075">
    <property type="entry name" value="Outer arm dynein light chain 1"/>
    <property type="match status" value="1"/>
</dbReference>
<dbReference type="SMART" id="SM00369">
    <property type="entry name" value="LRR_TYP"/>
    <property type="match status" value="15"/>
</dbReference>
<evidence type="ECO:0000313" key="5">
    <source>
        <dbReference type="Proteomes" id="UP000269721"/>
    </source>
</evidence>
<feature type="region of interest" description="Disordered" evidence="3">
    <location>
        <begin position="515"/>
        <end position="546"/>
    </location>
</feature>
<feature type="compositionally biased region" description="Polar residues" evidence="3">
    <location>
        <begin position="522"/>
        <end position="546"/>
    </location>
</feature>
<dbReference type="InterPro" id="IPR001611">
    <property type="entry name" value="Leu-rich_rpt"/>
</dbReference>